<dbReference type="InterPro" id="IPR006299">
    <property type="entry name" value="FlgC"/>
</dbReference>
<dbReference type="Pfam" id="PF00460">
    <property type="entry name" value="Flg_bb_rod"/>
    <property type="match status" value="1"/>
</dbReference>
<proteinExistence type="inferred from homology"/>
<dbReference type="PANTHER" id="PTHR30435">
    <property type="entry name" value="FLAGELLAR PROTEIN"/>
    <property type="match status" value="1"/>
</dbReference>
<feature type="domain" description="Flagellar basal body rod protein N-terminal" evidence="8">
    <location>
        <begin position="10"/>
        <end position="37"/>
    </location>
</feature>
<reference evidence="10 11" key="1">
    <citation type="submission" date="2020-09" db="EMBL/GenBank/DDBJ databases">
        <title>Paenibacillus sp. strain PR3 16S rRNA gene Genome sequencing and assembly.</title>
        <authorList>
            <person name="Kim J."/>
        </authorList>
    </citation>
    <scope>NUCLEOTIDE SEQUENCE [LARGE SCALE GENOMIC DNA]</scope>
    <source>
        <strain evidence="10 11">PR3</strain>
    </source>
</reference>
<keyword evidence="4 6" id="KW-0975">Bacterial flagellum</keyword>
<comment type="caution">
    <text evidence="10">The sequence shown here is derived from an EMBL/GenBank/DDBJ whole genome shotgun (WGS) entry which is preliminary data.</text>
</comment>
<evidence type="ECO:0000313" key="11">
    <source>
        <dbReference type="Proteomes" id="UP000609346"/>
    </source>
</evidence>
<comment type="similarity">
    <text evidence="2">Belongs to the flagella basal body rod proteins family.</text>
</comment>
<dbReference type="InterPro" id="IPR019776">
    <property type="entry name" value="Flagellar_basal_body_rod_CS"/>
</dbReference>
<evidence type="ECO:0000256" key="3">
    <source>
        <dbReference type="ARBA" id="ARBA00017941"/>
    </source>
</evidence>
<evidence type="ECO:0000256" key="2">
    <source>
        <dbReference type="ARBA" id="ARBA00009677"/>
    </source>
</evidence>
<keyword evidence="11" id="KW-1185">Reference proteome</keyword>
<dbReference type="Proteomes" id="UP000609346">
    <property type="component" value="Unassembled WGS sequence"/>
</dbReference>
<evidence type="ECO:0000256" key="5">
    <source>
        <dbReference type="ARBA" id="ARBA00025933"/>
    </source>
</evidence>
<dbReference type="Pfam" id="PF06429">
    <property type="entry name" value="Flg_bbr_C"/>
    <property type="match status" value="1"/>
</dbReference>
<organism evidence="10 11">
    <name type="scientific">Paenibacillus terricola</name>
    <dbReference type="NCBI Taxonomy" id="2763503"/>
    <lineage>
        <taxon>Bacteria</taxon>
        <taxon>Bacillati</taxon>
        <taxon>Bacillota</taxon>
        <taxon>Bacilli</taxon>
        <taxon>Bacillales</taxon>
        <taxon>Paenibacillaceae</taxon>
        <taxon>Paenibacillus</taxon>
    </lineage>
</organism>
<dbReference type="InterPro" id="IPR010930">
    <property type="entry name" value="Flg_bb/hook_C_dom"/>
</dbReference>
<comment type="subunit">
    <text evidence="5 6">The basal body constitutes a major portion of the flagellar organelle and consists of four rings (L,P,S, and M) mounted on a central rod. The rod consists of about 26 subunits of FlgG in the distal portion, and FlgB, FlgC and FlgF are thought to build up the proximal portion of the rod with about 6 subunits each.</text>
</comment>
<evidence type="ECO:0000256" key="6">
    <source>
        <dbReference type="RuleBase" id="RU362062"/>
    </source>
</evidence>
<dbReference type="NCBIfam" id="TIGR01395">
    <property type="entry name" value="FlgC"/>
    <property type="match status" value="1"/>
</dbReference>
<feature type="compositionally biased region" description="Low complexity" evidence="7">
    <location>
        <begin position="70"/>
        <end position="84"/>
    </location>
</feature>
<keyword evidence="10" id="KW-0969">Cilium</keyword>
<feature type="region of interest" description="Disordered" evidence="7">
    <location>
        <begin position="62"/>
        <end position="87"/>
    </location>
</feature>
<name>A0ABR8MTF1_9BACL</name>
<feature type="domain" description="Flagellar basal-body/hook protein C-terminal" evidence="9">
    <location>
        <begin position="113"/>
        <end position="156"/>
    </location>
</feature>
<evidence type="ECO:0000256" key="1">
    <source>
        <dbReference type="ARBA" id="ARBA00004117"/>
    </source>
</evidence>
<sequence length="159" mass="16972">MKLSGGFDANASALSAQRLRMDVISSNIANAETTRAKYINGKFVPYSRKMVVMEPTSPNFSEALKNQLNGTSGSSSGSTSGAASPGVKVTQIVEDKTPFKLVYNPSHPDADENGYVQMPNVDIAKEMIDMISASRAYEANVTALNSNKAMFAKALEIGK</sequence>
<dbReference type="InterPro" id="IPR001444">
    <property type="entry name" value="Flag_bb_rod_N"/>
</dbReference>
<evidence type="ECO:0000256" key="4">
    <source>
        <dbReference type="ARBA" id="ARBA00023143"/>
    </source>
</evidence>
<evidence type="ECO:0000313" key="10">
    <source>
        <dbReference type="EMBL" id="MBD3918232.1"/>
    </source>
</evidence>
<dbReference type="RefSeq" id="WP_191202445.1">
    <property type="nucleotide sequence ID" value="NZ_JACXZA010000001.1"/>
</dbReference>
<accession>A0ABR8MTF1</accession>
<gene>
    <name evidence="10" type="primary">flgC</name>
    <name evidence="10" type="ORF">H8B09_05660</name>
</gene>
<dbReference type="PROSITE" id="PS00588">
    <property type="entry name" value="FLAGELLA_BB_ROD"/>
    <property type="match status" value="1"/>
</dbReference>
<dbReference type="EMBL" id="JACXZA010000001">
    <property type="protein sequence ID" value="MBD3918232.1"/>
    <property type="molecule type" value="Genomic_DNA"/>
</dbReference>
<evidence type="ECO:0000259" key="8">
    <source>
        <dbReference type="Pfam" id="PF00460"/>
    </source>
</evidence>
<dbReference type="PANTHER" id="PTHR30435:SF2">
    <property type="entry name" value="FLAGELLAR BASAL-BODY ROD PROTEIN FLGC"/>
    <property type="match status" value="1"/>
</dbReference>
<protein>
    <recommendedName>
        <fullName evidence="3 6">Flagellar basal-body rod protein FlgC</fullName>
    </recommendedName>
</protein>
<keyword evidence="10" id="KW-0966">Cell projection</keyword>
<evidence type="ECO:0000256" key="7">
    <source>
        <dbReference type="SAM" id="MobiDB-lite"/>
    </source>
</evidence>
<comment type="subcellular location">
    <subcellularLocation>
        <location evidence="1 6">Bacterial flagellum basal body</location>
    </subcellularLocation>
</comment>
<evidence type="ECO:0000259" key="9">
    <source>
        <dbReference type="Pfam" id="PF06429"/>
    </source>
</evidence>
<keyword evidence="10" id="KW-0282">Flagellum</keyword>